<protein>
    <submittedName>
        <fullName evidence="4">Sugar phosphate isomerase/epimerase</fullName>
    </submittedName>
</protein>
<feature type="signal peptide" evidence="2">
    <location>
        <begin position="1"/>
        <end position="45"/>
    </location>
</feature>
<dbReference type="GO" id="GO:0016853">
    <property type="term" value="F:isomerase activity"/>
    <property type="evidence" value="ECO:0007669"/>
    <property type="project" value="UniProtKB-KW"/>
</dbReference>
<dbReference type="PROSITE" id="PS51318">
    <property type="entry name" value="TAT"/>
    <property type="match status" value="1"/>
</dbReference>
<name>A0ABN2TSF9_9MICO</name>
<evidence type="ECO:0000259" key="3">
    <source>
        <dbReference type="Pfam" id="PF01261"/>
    </source>
</evidence>
<keyword evidence="2" id="KW-0732">Signal</keyword>
<dbReference type="Proteomes" id="UP001501285">
    <property type="component" value="Unassembled WGS sequence"/>
</dbReference>
<comment type="caution">
    <text evidence="4">The sequence shown here is derived from an EMBL/GenBank/DDBJ whole genome shotgun (WGS) entry which is preliminary data.</text>
</comment>
<dbReference type="RefSeq" id="WP_343986116.1">
    <property type="nucleotide sequence ID" value="NZ_BAAANB010000001.1"/>
</dbReference>
<dbReference type="InterPro" id="IPR036237">
    <property type="entry name" value="Xyl_isomerase-like_sf"/>
</dbReference>
<feature type="domain" description="Xylose isomerase-like TIM barrel" evidence="3">
    <location>
        <begin position="89"/>
        <end position="341"/>
    </location>
</feature>
<evidence type="ECO:0000256" key="2">
    <source>
        <dbReference type="SAM" id="SignalP"/>
    </source>
</evidence>
<accession>A0ABN2TSF9</accession>
<dbReference type="PANTHER" id="PTHR12110">
    <property type="entry name" value="HYDROXYPYRUVATE ISOMERASE"/>
    <property type="match status" value="1"/>
</dbReference>
<evidence type="ECO:0000256" key="1">
    <source>
        <dbReference type="ARBA" id="ARBA00023277"/>
    </source>
</evidence>
<dbReference type="InterPro" id="IPR006311">
    <property type="entry name" value="TAT_signal"/>
</dbReference>
<evidence type="ECO:0000313" key="5">
    <source>
        <dbReference type="Proteomes" id="UP001501285"/>
    </source>
</evidence>
<dbReference type="InterPro" id="IPR050312">
    <property type="entry name" value="IolE/XylAMocC-like"/>
</dbReference>
<dbReference type="Gene3D" id="3.20.20.150">
    <property type="entry name" value="Divalent-metal-dependent TIM barrel enzymes"/>
    <property type="match status" value="1"/>
</dbReference>
<keyword evidence="4" id="KW-0413">Isomerase</keyword>
<feature type="chain" id="PRO_5045630499" evidence="2">
    <location>
        <begin position="46"/>
        <end position="373"/>
    </location>
</feature>
<evidence type="ECO:0000313" key="4">
    <source>
        <dbReference type="EMBL" id="GAA2017906.1"/>
    </source>
</evidence>
<dbReference type="SUPFAM" id="SSF51658">
    <property type="entry name" value="Xylose isomerase-like"/>
    <property type="match status" value="1"/>
</dbReference>
<sequence length="373" mass="39626">MHDNDVKPLKLAKGLGLNRRQFMAASTGMAAAAAIAGVSATSASAAPGTGNGALVPPGKRGIILYTVRDAISRDPGTSPYASGFKAVFEELGRIGYKQVEFAGYSQHANAPGGNVNNAAGAQLLRTWLDDNGLEAEGNHGTIPSTISDATLAAFDAACEVANILGMQHVGTGSDPTSSAYKADWDAAAERWNVLGERARVKHGLKLYTHNHDVAYSFLLDSGPLDAQGRPTRSSGVRRLEYFLANTNPDNVYLEMDIYWAHVAQYKHTSYTAADGSAVTSVFNPLGVVQAQPIRFPLFHAKDGASRPDLPNGYDFVPFGTGVIDYRAFLSQTGAKGYHNPMYEQDNAPGGTANPNQSLEYAAISYANLAKLRG</sequence>
<organism evidence="4 5">
    <name type="scientific">Terrabacter terrae</name>
    <dbReference type="NCBI Taxonomy" id="318434"/>
    <lineage>
        <taxon>Bacteria</taxon>
        <taxon>Bacillati</taxon>
        <taxon>Actinomycetota</taxon>
        <taxon>Actinomycetes</taxon>
        <taxon>Micrococcales</taxon>
        <taxon>Intrasporangiaceae</taxon>
        <taxon>Terrabacter</taxon>
    </lineage>
</organism>
<dbReference type="Pfam" id="PF01261">
    <property type="entry name" value="AP_endonuc_2"/>
    <property type="match status" value="1"/>
</dbReference>
<proteinExistence type="predicted"/>
<reference evidence="4 5" key="1">
    <citation type="journal article" date="2019" name="Int. J. Syst. Evol. Microbiol.">
        <title>The Global Catalogue of Microorganisms (GCM) 10K type strain sequencing project: providing services to taxonomists for standard genome sequencing and annotation.</title>
        <authorList>
            <consortium name="The Broad Institute Genomics Platform"/>
            <consortium name="The Broad Institute Genome Sequencing Center for Infectious Disease"/>
            <person name="Wu L."/>
            <person name="Ma J."/>
        </authorList>
    </citation>
    <scope>NUCLEOTIDE SEQUENCE [LARGE SCALE GENOMIC DNA]</scope>
    <source>
        <strain evidence="4 5">JCM 14283</strain>
    </source>
</reference>
<dbReference type="PANTHER" id="PTHR12110:SF41">
    <property type="entry name" value="INOSOSE DEHYDRATASE"/>
    <property type="match status" value="1"/>
</dbReference>
<dbReference type="EMBL" id="BAAANB010000001">
    <property type="protein sequence ID" value="GAA2017906.1"/>
    <property type="molecule type" value="Genomic_DNA"/>
</dbReference>
<keyword evidence="1" id="KW-0119">Carbohydrate metabolism</keyword>
<keyword evidence="5" id="KW-1185">Reference proteome</keyword>
<gene>
    <name evidence="4" type="ORF">GCM10009740_01840</name>
</gene>
<dbReference type="InterPro" id="IPR013022">
    <property type="entry name" value="Xyl_isomerase-like_TIM-brl"/>
</dbReference>